<evidence type="ECO:0000256" key="5">
    <source>
        <dbReference type="ARBA" id="ARBA00022801"/>
    </source>
</evidence>
<dbReference type="GO" id="GO:0006338">
    <property type="term" value="P:chromatin remodeling"/>
    <property type="evidence" value="ECO:0007669"/>
    <property type="project" value="TreeGrafter"/>
</dbReference>
<dbReference type="PROSITE" id="PS51192">
    <property type="entry name" value="HELICASE_ATP_BIND_1"/>
    <property type="match status" value="1"/>
</dbReference>
<feature type="region of interest" description="Disordered" evidence="12">
    <location>
        <begin position="680"/>
        <end position="769"/>
    </location>
</feature>
<evidence type="ECO:0000256" key="11">
    <source>
        <dbReference type="ARBA" id="ARBA00023242"/>
    </source>
</evidence>
<dbReference type="HOGENOM" id="CLU_000315_24_3_1"/>
<dbReference type="SUPFAM" id="SSF52540">
    <property type="entry name" value="P-loop containing nucleoside triphosphate hydrolases"/>
    <property type="match status" value="2"/>
</dbReference>
<dbReference type="PANTHER" id="PTHR45685">
    <property type="entry name" value="HELICASE SRCAP-RELATED"/>
    <property type="match status" value="1"/>
</dbReference>
<dbReference type="OrthoDB" id="372624at2759"/>
<dbReference type="Pfam" id="PF00176">
    <property type="entry name" value="SNF2-rel_dom"/>
    <property type="match status" value="1"/>
</dbReference>
<feature type="compositionally biased region" description="Acidic residues" evidence="12">
    <location>
        <begin position="1571"/>
        <end position="1580"/>
    </location>
</feature>
<reference evidence="15 16" key="1">
    <citation type="journal article" date="2014" name="PLoS Genet.">
        <title>Analysis of the Phlebiopsis gigantea genome, transcriptome and secretome provides insight into its pioneer colonization strategies of wood.</title>
        <authorList>
            <person name="Hori C."/>
            <person name="Ishida T."/>
            <person name="Igarashi K."/>
            <person name="Samejima M."/>
            <person name="Suzuki H."/>
            <person name="Master E."/>
            <person name="Ferreira P."/>
            <person name="Ruiz-Duenas F.J."/>
            <person name="Held B."/>
            <person name="Canessa P."/>
            <person name="Larrondo L.F."/>
            <person name="Schmoll M."/>
            <person name="Druzhinina I.S."/>
            <person name="Kubicek C.P."/>
            <person name="Gaskell J.A."/>
            <person name="Kersten P."/>
            <person name="St John F."/>
            <person name="Glasner J."/>
            <person name="Sabat G."/>
            <person name="Splinter BonDurant S."/>
            <person name="Syed K."/>
            <person name="Yadav J."/>
            <person name="Mgbeahuruike A.C."/>
            <person name="Kovalchuk A."/>
            <person name="Asiegbu F.O."/>
            <person name="Lackner G."/>
            <person name="Hoffmeister D."/>
            <person name="Rencoret J."/>
            <person name="Gutierrez A."/>
            <person name="Sun H."/>
            <person name="Lindquist E."/>
            <person name="Barry K."/>
            <person name="Riley R."/>
            <person name="Grigoriev I.V."/>
            <person name="Henrissat B."/>
            <person name="Kues U."/>
            <person name="Berka R.M."/>
            <person name="Martinez A.T."/>
            <person name="Covert S.F."/>
            <person name="Blanchette R.A."/>
            <person name="Cullen D."/>
        </authorList>
    </citation>
    <scope>NUCLEOTIDE SEQUENCE [LARGE SCALE GENOMIC DNA]</scope>
    <source>
        <strain evidence="15 16">11061_1 CR5-6</strain>
    </source>
</reference>
<organism evidence="15 16">
    <name type="scientific">Phlebiopsis gigantea (strain 11061_1 CR5-6)</name>
    <name type="common">White-rot fungus</name>
    <name type="synonym">Peniophora gigantea</name>
    <dbReference type="NCBI Taxonomy" id="745531"/>
    <lineage>
        <taxon>Eukaryota</taxon>
        <taxon>Fungi</taxon>
        <taxon>Dikarya</taxon>
        <taxon>Basidiomycota</taxon>
        <taxon>Agaricomycotina</taxon>
        <taxon>Agaricomycetes</taxon>
        <taxon>Polyporales</taxon>
        <taxon>Phanerochaetaceae</taxon>
        <taxon>Phlebiopsis</taxon>
    </lineage>
</organism>
<dbReference type="InterPro" id="IPR050520">
    <property type="entry name" value="INO80/SWR1_helicase"/>
</dbReference>
<evidence type="ECO:0000313" key="16">
    <source>
        <dbReference type="Proteomes" id="UP000053257"/>
    </source>
</evidence>
<evidence type="ECO:0000256" key="4">
    <source>
        <dbReference type="ARBA" id="ARBA00022741"/>
    </source>
</evidence>
<evidence type="ECO:0000256" key="7">
    <source>
        <dbReference type="ARBA" id="ARBA00022840"/>
    </source>
</evidence>
<name>A0A0C3RSB3_PHLG1</name>
<feature type="domain" description="Helicase C-terminal" evidence="14">
    <location>
        <begin position="1335"/>
        <end position="1488"/>
    </location>
</feature>
<dbReference type="STRING" id="745531.A0A0C3RSB3"/>
<dbReference type="SMART" id="SM00490">
    <property type="entry name" value="HELICc"/>
    <property type="match status" value="1"/>
</dbReference>
<evidence type="ECO:0000256" key="8">
    <source>
        <dbReference type="ARBA" id="ARBA00022853"/>
    </source>
</evidence>
<evidence type="ECO:0000259" key="14">
    <source>
        <dbReference type="PROSITE" id="PS51194"/>
    </source>
</evidence>
<gene>
    <name evidence="15" type="ORF">PHLGIDRAFT_130289</name>
</gene>
<keyword evidence="8" id="KW-0156">Chromatin regulator</keyword>
<dbReference type="GO" id="GO:0042393">
    <property type="term" value="F:histone binding"/>
    <property type="evidence" value="ECO:0007669"/>
    <property type="project" value="TreeGrafter"/>
</dbReference>
<proteinExistence type="inferred from homology"/>
<evidence type="ECO:0000256" key="3">
    <source>
        <dbReference type="ARBA" id="ARBA00012551"/>
    </source>
</evidence>
<keyword evidence="9" id="KW-0238">DNA-binding</keyword>
<dbReference type="FunFam" id="3.40.50.10810:FF:000005">
    <property type="entry name" value="Photoperiod-independent early flowering 1"/>
    <property type="match status" value="1"/>
</dbReference>
<feature type="region of interest" description="Disordered" evidence="12">
    <location>
        <begin position="508"/>
        <end position="642"/>
    </location>
</feature>
<comment type="similarity">
    <text evidence="2">Belongs to the SNF2/RAD54 helicase family. SWR1 subfamily.</text>
</comment>
<keyword evidence="7" id="KW-0067">ATP-binding</keyword>
<keyword evidence="11" id="KW-0539">Nucleus</keyword>
<dbReference type="Gene3D" id="3.40.50.300">
    <property type="entry name" value="P-loop containing nucleotide triphosphate hydrolases"/>
    <property type="match status" value="1"/>
</dbReference>
<keyword evidence="6" id="KW-0347">Helicase</keyword>
<accession>A0A0C3RSB3</accession>
<feature type="compositionally biased region" description="Low complexity" evidence="12">
    <location>
        <begin position="206"/>
        <end position="215"/>
    </location>
</feature>
<dbReference type="Gene3D" id="3.40.50.10810">
    <property type="entry name" value="Tandem AAA-ATPase domain"/>
    <property type="match status" value="1"/>
</dbReference>
<evidence type="ECO:0000256" key="1">
    <source>
        <dbReference type="ARBA" id="ARBA00004123"/>
    </source>
</evidence>
<dbReference type="Pfam" id="PF00271">
    <property type="entry name" value="Helicase_C"/>
    <property type="match status" value="1"/>
</dbReference>
<dbReference type="InterPro" id="IPR049730">
    <property type="entry name" value="SNF2/RAD54-like_C"/>
</dbReference>
<dbReference type="PANTHER" id="PTHR45685:SF1">
    <property type="entry name" value="HELICASE SRCAP"/>
    <property type="match status" value="1"/>
</dbReference>
<dbReference type="InterPro" id="IPR027417">
    <property type="entry name" value="P-loop_NTPase"/>
</dbReference>
<dbReference type="InterPro" id="IPR000330">
    <property type="entry name" value="SNF2_N"/>
</dbReference>
<feature type="compositionally biased region" description="Low complexity" evidence="12">
    <location>
        <begin position="516"/>
        <end position="525"/>
    </location>
</feature>
<dbReference type="InterPro" id="IPR038718">
    <property type="entry name" value="SNF2-like_sf"/>
</dbReference>
<dbReference type="EC" id="3.6.4.12" evidence="3"/>
<evidence type="ECO:0000256" key="9">
    <source>
        <dbReference type="ARBA" id="ARBA00023125"/>
    </source>
</evidence>
<evidence type="ECO:0000256" key="6">
    <source>
        <dbReference type="ARBA" id="ARBA00022806"/>
    </source>
</evidence>
<dbReference type="GO" id="GO:0016887">
    <property type="term" value="F:ATP hydrolysis activity"/>
    <property type="evidence" value="ECO:0007669"/>
    <property type="project" value="TreeGrafter"/>
</dbReference>
<evidence type="ECO:0000256" key="2">
    <source>
        <dbReference type="ARBA" id="ARBA00009220"/>
    </source>
</evidence>
<dbReference type="GO" id="GO:0003678">
    <property type="term" value="F:DNA helicase activity"/>
    <property type="evidence" value="ECO:0007669"/>
    <property type="project" value="UniProtKB-EC"/>
</dbReference>
<sequence>MRATLHTRSTRIRDGTAGSAVGAEGTGGKEPRGELTEEELSLEKQRMIEDRQSELARVLDRHDDLMREDFHLRHFKLMTKYDPKEVKNENSEVFLKHKAAHDLLDSAATSDTSRKTRHARTARAQALQVNSVSTSAPPARSTSTVANHDDGPFGKPIANAKPKRKGSGKAQSDDPPLESVSAAPAYGRKGRTRAIMQDALDVSTPESEGASSSGSHARKKSVMGPPSTLPTPRKKRKLYTALEELGDAASVRNHGGEAHPQLTSDRLRTLRTSIRSDKSVAEAIAALPPTPSSPSVKRIKLIVHRPHPTLSHPLQKPPPPKFGKSLTAFLSSYSAPEDVDLDKHGLRALIQDDLRVWRQIDAMRRQGRMLYRPPDDDVDNAHALNAQTRVETRQPDTWDAVLDAVRQRADVPRACGDSIVAQIVACVQGYWDAQAVREDKLRALEERRLKALAKATIRMVTAEWKKAVFHIREQERRKREEEERRRGHEHLDAILDQSGQLLEAQQVDMTKGDLVSSRSRSRSSSLADTLGRWASATPPPERAESDGGTGIEESEDSASESGSDSEDELDSRFLVAGSKDVSETPGSADEETGGVNGEVSAPSPRIRNPDDSDEDGASVPSETKTTGSPELDLSYPSDDDINAENVLNSVPILSTQVSSKEKTPMIQAIKPLPEVNGRVAAITGLNRDSRPNPSSDRLSPILEAPPPALPSPPATQTTTIHDGASDAPPPDTPMTESEAAPELETATDAQETHTPPEMQDVDEDETEEHASIPAYLRPYAVAPMEWDPQEKVKPPLLLRGNLRPYQHAGLEWLASLHTNNVNGILADEMGLGKTIQTISLLAHLACDRGIWGPHLIIVPTSVLLNWEMEFKKFLPGFKVLSYHGNTKRRKELRQGWNNKFHFNVCVTSYTLASRDAHVFKRKPWYYMILDEAHMIKNFKSQRWNILLMFRSFRRLLLTGTPLQNNLTELWALLQFLMSGTNFANLKEFGDWFANPLEKAIEMGIALDEEMQQRVSKLHSVLRPYLLRRLKRDVEKELPSKFEHLVMCPLSKRQRFLYDEFMSRAATRHDLQSGVYQKIANILMQLRKVVNHPDLFEVRPIKTSFAMSRSAIADYEIKELLVRRELLREDDEHKINMEFMGLVWIHREGQSYGATSDRRYFNATRQVPAIYEIPDPPPRDVRTIAGYRAHKAYMEQVAFSERWRHIYYVNNLRCHQNDPAVCEEVIYLAKQLYQPLLPYSALDRRVGYLETCDRVHKAIKSYSERTDEMADIVDRFAFATPSVVALDLPRIALSGHGNAVSQYASDLSFDAVLHRSTVKLQIAFPDPSLLQYDCGKLQELGRLLRERKAGGHRILIFTQMTRILDILEIFLNLHGYLYLRLDGATKIEDRQYITERFNTDPRIFCFISSSRSGGVGINLTGADTVIFYDSDFNPQMDRQCEDRAHRIGQIRDVHIYRFISSHTVEEALLRKANQKRSLDDIVIQKGEFDWRTLFGDDGTGISASSGLGVGTVGNGGGLSVSALERALGEFEDNEDRVAREVAAREEVALTGADEADFDDDSKGRKVVTIAVEDEHDPEDAQMTDLQDVQGAEEEDGGTTVEYMLSFIQYDMEFFSEWRV</sequence>
<keyword evidence="5" id="KW-0378">Hydrolase</keyword>
<dbReference type="SMART" id="SM00487">
    <property type="entry name" value="DEXDc"/>
    <property type="match status" value="1"/>
</dbReference>
<feature type="compositionally biased region" description="Basic and acidic residues" evidence="12">
    <location>
        <begin position="27"/>
        <end position="40"/>
    </location>
</feature>
<keyword evidence="16" id="KW-1185">Reference proteome</keyword>
<evidence type="ECO:0000313" key="15">
    <source>
        <dbReference type="EMBL" id="KIP03231.1"/>
    </source>
</evidence>
<dbReference type="InterPro" id="IPR014001">
    <property type="entry name" value="Helicase_ATP-bd"/>
</dbReference>
<dbReference type="CDD" id="cd18793">
    <property type="entry name" value="SF2_C_SNF"/>
    <property type="match status" value="1"/>
</dbReference>
<protein>
    <recommendedName>
        <fullName evidence="3">DNA helicase</fullName>
        <ecNumber evidence="3">3.6.4.12</ecNumber>
    </recommendedName>
</protein>
<feature type="domain" description="Helicase ATP-binding" evidence="13">
    <location>
        <begin position="814"/>
        <end position="979"/>
    </location>
</feature>
<feature type="compositionally biased region" description="Low complexity" evidence="12">
    <location>
        <begin position="131"/>
        <end position="146"/>
    </location>
</feature>
<dbReference type="Proteomes" id="UP000053257">
    <property type="component" value="Unassembled WGS sequence"/>
</dbReference>
<feature type="region of interest" description="Disordered" evidence="12">
    <location>
        <begin position="124"/>
        <end position="234"/>
    </location>
</feature>
<feature type="region of interest" description="Disordered" evidence="12">
    <location>
        <begin position="1"/>
        <end position="40"/>
    </location>
</feature>
<dbReference type="PROSITE" id="PS51194">
    <property type="entry name" value="HELICASE_CTER"/>
    <property type="match status" value="1"/>
</dbReference>
<evidence type="ECO:0000256" key="10">
    <source>
        <dbReference type="ARBA" id="ARBA00023159"/>
    </source>
</evidence>
<dbReference type="GO" id="GO:0000812">
    <property type="term" value="C:Swr1 complex"/>
    <property type="evidence" value="ECO:0007669"/>
    <property type="project" value="TreeGrafter"/>
</dbReference>
<keyword evidence="10" id="KW-0010">Activator</keyword>
<dbReference type="InterPro" id="IPR001650">
    <property type="entry name" value="Helicase_C-like"/>
</dbReference>
<dbReference type="EMBL" id="KN840627">
    <property type="protein sequence ID" value="KIP03231.1"/>
    <property type="molecule type" value="Genomic_DNA"/>
</dbReference>
<feature type="region of interest" description="Disordered" evidence="12">
    <location>
        <begin position="1571"/>
        <end position="1594"/>
    </location>
</feature>
<keyword evidence="4" id="KW-0547">Nucleotide-binding</keyword>
<dbReference type="GO" id="GO:0003677">
    <property type="term" value="F:DNA binding"/>
    <property type="evidence" value="ECO:0007669"/>
    <property type="project" value="UniProtKB-KW"/>
</dbReference>
<evidence type="ECO:0000259" key="13">
    <source>
        <dbReference type="PROSITE" id="PS51192"/>
    </source>
</evidence>
<comment type="subcellular location">
    <subcellularLocation>
        <location evidence="1">Nucleus</location>
    </subcellularLocation>
</comment>
<dbReference type="GO" id="GO:0005524">
    <property type="term" value="F:ATP binding"/>
    <property type="evidence" value="ECO:0007669"/>
    <property type="project" value="UniProtKB-KW"/>
</dbReference>
<evidence type="ECO:0000256" key="12">
    <source>
        <dbReference type="SAM" id="MobiDB-lite"/>
    </source>
</evidence>
<feature type="compositionally biased region" description="Acidic residues" evidence="12">
    <location>
        <begin position="552"/>
        <end position="569"/>
    </location>
</feature>
<feature type="compositionally biased region" description="Pro residues" evidence="12">
    <location>
        <begin position="703"/>
        <end position="713"/>
    </location>
</feature>